<sequence length="634" mass="70601">MGITWCRERLEQAQNSKNPVDRILIRCSNVMKPKTYSRSQDRLADDIVYRGVRKDNFQMAPPRSRARLRGASDWQTCALTVPDAAEDEPSVAPVPPPRKKRKRKMNGDVANSGSHELLNQESDDLKNNENVLGSERLNGSQSKPVFSGEELTTNADQKRQNRFIKLSENRGAGKMKAGFHPNGVSVGDGEEKQRNDCRKKEQKPKVVKNVSTVSLPNYTELVKPTGRREGGLADDKVHAAVEGKPLPRRIQSTISLPGEGSKPILSTLSEATIHRLETYMKRCRSFGSLKPQQLLEKLEEFKKNNRSESESSDSWSGLDDWDLGVIEYCDPEMNAPPVTPKSTLPPRSKIFSLGTPQETPRRQSPVSEEDEIEEEPEPKRVEIGDVIYDAVNGAESVPSDWFSESQKPEKLEVEKTKTPPPSPANGPADASDTSIQNDRSQPTLLEILTKYKEEEMSEVGSVRRESTSENSEEATAPRQPPQRRLMRMRSRSLIESNAQLQVERLAKRSPSISLETTRILDELARNSEIIEKELLANPEQVLNGLRRASMCENLPEDPFEVYISRKKPSLRESLSEFLGFQQGAAVGSGESAKDADEPPPLPLNPPPIITTSPPEPETSLPPVAVTVDEGPTRV</sequence>
<gene>
    <name evidence="2" type="ORF">PYX00_001633</name>
</gene>
<reference evidence="2" key="1">
    <citation type="journal article" date="2024" name="Gigascience">
        <title>Chromosome-level genome of the poultry shaft louse Menopon gallinae provides insight into the host-switching and adaptive evolution of parasitic lice.</title>
        <authorList>
            <person name="Xu Y."/>
            <person name="Ma L."/>
            <person name="Liu S."/>
            <person name="Liang Y."/>
            <person name="Liu Q."/>
            <person name="He Z."/>
            <person name="Tian L."/>
            <person name="Duan Y."/>
            <person name="Cai W."/>
            <person name="Li H."/>
            <person name="Song F."/>
        </authorList>
    </citation>
    <scope>NUCLEOTIDE SEQUENCE</scope>
    <source>
        <strain evidence="2">Cailab_2023a</strain>
    </source>
</reference>
<feature type="compositionally biased region" description="Polar residues" evidence="1">
    <location>
        <begin position="137"/>
        <end position="155"/>
    </location>
</feature>
<evidence type="ECO:0000313" key="2">
    <source>
        <dbReference type="EMBL" id="KAL0280294.1"/>
    </source>
</evidence>
<evidence type="ECO:0000256" key="1">
    <source>
        <dbReference type="SAM" id="MobiDB-lite"/>
    </source>
</evidence>
<organism evidence="2">
    <name type="scientific">Menopon gallinae</name>
    <name type="common">poultry shaft louse</name>
    <dbReference type="NCBI Taxonomy" id="328185"/>
    <lineage>
        <taxon>Eukaryota</taxon>
        <taxon>Metazoa</taxon>
        <taxon>Ecdysozoa</taxon>
        <taxon>Arthropoda</taxon>
        <taxon>Hexapoda</taxon>
        <taxon>Insecta</taxon>
        <taxon>Pterygota</taxon>
        <taxon>Neoptera</taxon>
        <taxon>Paraneoptera</taxon>
        <taxon>Psocodea</taxon>
        <taxon>Troctomorpha</taxon>
        <taxon>Phthiraptera</taxon>
        <taxon>Amblycera</taxon>
        <taxon>Menoponidae</taxon>
        <taxon>Menopon</taxon>
    </lineage>
</organism>
<comment type="caution">
    <text evidence="2">The sequence shown here is derived from an EMBL/GenBank/DDBJ whole genome shotgun (WGS) entry which is preliminary data.</text>
</comment>
<feature type="compositionally biased region" description="Basic and acidic residues" evidence="1">
    <location>
        <begin position="406"/>
        <end position="417"/>
    </location>
</feature>
<feature type="region of interest" description="Disordered" evidence="1">
    <location>
        <begin position="332"/>
        <end position="484"/>
    </location>
</feature>
<feature type="compositionally biased region" description="Pro residues" evidence="1">
    <location>
        <begin position="598"/>
        <end position="616"/>
    </location>
</feature>
<feature type="compositionally biased region" description="Polar residues" evidence="1">
    <location>
        <begin position="354"/>
        <end position="366"/>
    </location>
</feature>
<feature type="compositionally biased region" description="Basic and acidic residues" evidence="1">
    <location>
        <begin position="189"/>
        <end position="199"/>
    </location>
</feature>
<proteinExistence type="predicted"/>
<feature type="compositionally biased region" description="Polar residues" evidence="1">
    <location>
        <begin position="431"/>
        <end position="443"/>
    </location>
</feature>
<accession>A0AAW2IDR9</accession>
<protein>
    <submittedName>
        <fullName evidence="2">Uncharacterized protein</fullName>
    </submittedName>
</protein>
<dbReference type="EMBL" id="JARGDH010000001">
    <property type="protein sequence ID" value="KAL0280294.1"/>
    <property type="molecule type" value="Genomic_DNA"/>
</dbReference>
<dbReference type="AlphaFoldDB" id="A0AAW2IDR9"/>
<feature type="region of interest" description="Disordered" evidence="1">
    <location>
        <begin position="80"/>
        <end position="159"/>
    </location>
</feature>
<name>A0AAW2IDR9_9NEOP</name>
<feature type="compositionally biased region" description="Acidic residues" evidence="1">
    <location>
        <begin position="367"/>
        <end position="376"/>
    </location>
</feature>
<feature type="region of interest" description="Disordered" evidence="1">
    <location>
        <begin position="173"/>
        <end position="204"/>
    </location>
</feature>
<feature type="compositionally biased region" description="Polar residues" evidence="1">
    <location>
        <begin position="109"/>
        <end position="120"/>
    </location>
</feature>
<feature type="region of interest" description="Disordered" evidence="1">
    <location>
        <begin position="581"/>
        <end position="634"/>
    </location>
</feature>